<reference evidence="1 2" key="1">
    <citation type="submission" date="2016-10" db="EMBL/GenBank/DDBJ databases">
        <authorList>
            <person name="de Groot N.N."/>
        </authorList>
    </citation>
    <scope>NUCLEOTIDE SEQUENCE [LARGE SCALE GENOMIC DNA]</scope>
    <source>
        <strain evidence="1 2">DSM 381</strain>
    </source>
</reference>
<name>A0A1I4F4I3_9GAMM</name>
<dbReference type="InterPro" id="IPR036977">
    <property type="entry name" value="DNA_primase_Znf_CHC2"/>
</dbReference>
<dbReference type="Pfam" id="PF13481">
    <property type="entry name" value="AAA_25"/>
    <property type="match status" value="1"/>
</dbReference>
<dbReference type="Proteomes" id="UP000199579">
    <property type="component" value="Unassembled WGS sequence"/>
</dbReference>
<sequence length="553" mass="60400">MSDLLEHLLSRLQGVKEHGERYMACCPAHQDTSPSLSLSLGKDDRILLHCHAGCETRDVLAAVGLELKDLFPSGLSQEQRQQYLREKLEKEHRFECLVIEFGNGMVANGQEPSDDVARMALAQKRIEQLDQQLAALDKPEKPKWRAVLTPASTIKPIAIRWLWPAWIPKGKLTVLAGAGGAGKTTLAISLAATLTSGRRWPDGSLCTERGNVLIWTSEDDPADTLVPRLMAAGADLTRAHIIQGLINPEGEHEPFDPATDFDLLREAVDTIGGVSLLILDPVVNLVKGDMHKANDVRRSLQVVVDFAEQHDCAVLGISHFSKGSGGSSPADRVIGSQAFGALARTVLVAAKQEDSEVRVLARAKSNISNDNGGCSYSIEECTVSDGIETTRVLWGDFIEGSAREILANVERQMDNEPEDDDPAEALRRILGEGALTGKEAKRLMVENGYTQKQIRTAREKLSVATTREGFGKDIKSYWSLPPFMPSKPHSCPSSNVGTNGEKGHEWKNEARMEDAADNQKFSKTASKITDALQDEMVTLGSSLTTVNDNAEYF</sequence>
<dbReference type="EMBL" id="FOSX01000058">
    <property type="protein sequence ID" value="SFL11301.1"/>
    <property type="molecule type" value="Genomic_DNA"/>
</dbReference>
<dbReference type="SUPFAM" id="SSF52540">
    <property type="entry name" value="P-loop containing nucleoside triphosphate hydrolases"/>
    <property type="match status" value="1"/>
</dbReference>
<dbReference type="InterPro" id="IPR027417">
    <property type="entry name" value="P-loop_NTPase"/>
</dbReference>
<protein>
    <submittedName>
        <fullName evidence="1">AAA domain-containing protein</fullName>
    </submittedName>
</protein>
<dbReference type="GO" id="GO:0003677">
    <property type="term" value="F:DNA binding"/>
    <property type="evidence" value="ECO:0007669"/>
    <property type="project" value="InterPro"/>
</dbReference>
<evidence type="ECO:0000313" key="2">
    <source>
        <dbReference type="Proteomes" id="UP000199579"/>
    </source>
</evidence>
<dbReference type="AlphaFoldDB" id="A0A1I4F4I3"/>
<dbReference type="Gene3D" id="3.40.50.300">
    <property type="entry name" value="P-loop containing nucleotide triphosphate hydrolases"/>
    <property type="match status" value="1"/>
</dbReference>
<dbReference type="Gene3D" id="3.90.580.10">
    <property type="entry name" value="Zinc finger, CHC2-type domain"/>
    <property type="match status" value="1"/>
</dbReference>
<dbReference type="SUPFAM" id="SSF57783">
    <property type="entry name" value="Zinc beta-ribbon"/>
    <property type="match status" value="1"/>
</dbReference>
<evidence type="ECO:0000313" key="1">
    <source>
        <dbReference type="EMBL" id="SFL11301.1"/>
    </source>
</evidence>
<proteinExistence type="predicted"/>
<organism evidence="1 2">
    <name type="scientific">Azotobacter beijerinckii</name>
    <dbReference type="NCBI Taxonomy" id="170623"/>
    <lineage>
        <taxon>Bacteria</taxon>
        <taxon>Pseudomonadati</taxon>
        <taxon>Pseudomonadota</taxon>
        <taxon>Gammaproteobacteria</taxon>
        <taxon>Pseudomonadales</taxon>
        <taxon>Pseudomonadaceae</taxon>
        <taxon>Azotobacter</taxon>
    </lineage>
</organism>
<dbReference type="GO" id="GO:0008270">
    <property type="term" value="F:zinc ion binding"/>
    <property type="evidence" value="ECO:0007669"/>
    <property type="project" value="InterPro"/>
</dbReference>
<accession>A0A1I4F4I3</accession>
<dbReference type="RefSeq" id="WP_244541124.1">
    <property type="nucleotide sequence ID" value="NZ_FOSX01000058.1"/>
</dbReference>
<gene>
    <name evidence="1" type="ORF">SAMN04244574_03162</name>
</gene>
<dbReference type="GO" id="GO:0006260">
    <property type="term" value="P:DNA replication"/>
    <property type="evidence" value="ECO:0007669"/>
    <property type="project" value="InterPro"/>
</dbReference>